<evidence type="ECO:0000256" key="2">
    <source>
        <dbReference type="ARBA" id="ARBA00009320"/>
    </source>
</evidence>
<dbReference type="InterPro" id="IPR050571">
    <property type="entry name" value="Class-IV_PLP-Dep_Aminotrnsfr"/>
</dbReference>
<organism evidence="6 7">
    <name type="scientific">Caloranaerobacter azorensis DSM 13643</name>
    <dbReference type="NCBI Taxonomy" id="1121264"/>
    <lineage>
        <taxon>Bacteria</taxon>
        <taxon>Bacillati</taxon>
        <taxon>Bacillota</taxon>
        <taxon>Tissierellia</taxon>
        <taxon>Tissierellales</taxon>
        <taxon>Thermohalobacteraceae</taxon>
        <taxon>Caloranaerobacter</taxon>
    </lineage>
</organism>
<dbReference type="GO" id="GO:0008652">
    <property type="term" value="P:amino acid biosynthetic process"/>
    <property type="evidence" value="ECO:0007669"/>
    <property type="project" value="UniProtKB-ARBA"/>
</dbReference>
<gene>
    <name evidence="6" type="ORF">SAMN02745135_00428</name>
</gene>
<evidence type="ECO:0000256" key="1">
    <source>
        <dbReference type="ARBA" id="ARBA00001933"/>
    </source>
</evidence>
<dbReference type="InterPro" id="IPR001544">
    <property type="entry name" value="Aminotrans_IV"/>
</dbReference>
<evidence type="ECO:0000313" key="7">
    <source>
        <dbReference type="Proteomes" id="UP000183967"/>
    </source>
</evidence>
<evidence type="ECO:0000256" key="4">
    <source>
        <dbReference type="RuleBase" id="RU004106"/>
    </source>
</evidence>
<dbReference type="Pfam" id="PF01063">
    <property type="entry name" value="Aminotran_4"/>
    <property type="match status" value="1"/>
</dbReference>
<reference evidence="7" key="1">
    <citation type="submission" date="2016-11" db="EMBL/GenBank/DDBJ databases">
        <authorList>
            <person name="Varghese N."/>
            <person name="Submissions S."/>
        </authorList>
    </citation>
    <scope>NUCLEOTIDE SEQUENCE [LARGE SCALE GENOMIC DNA]</scope>
    <source>
        <strain evidence="7">DSM 13643</strain>
    </source>
</reference>
<dbReference type="GO" id="GO:0008483">
    <property type="term" value="F:transaminase activity"/>
    <property type="evidence" value="ECO:0007669"/>
    <property type="project" value="UniProtKB-KW"/>
</dbReference>
<dbReference type="InterPro" id="IPR036038">
    <property type="entry name" value="Aminotransferase-like"/>
</dbReference>
<dbReference type="GO" id="GO:0005829">
    <property type="term" value="C:cytosol"/>
    <property type="evidence" value="ECO:0007669"/>
    <property type="project" value="TreeGrafter"/>
</dbReference>
<dbReference type="Proteomes" id="UP000183967">
    <property type="component" value="Unassembled WGS sequence"/>
</dbReference>
<dbReference type="InterPro" id="IPR018300">
    <property type="entry name" value="Aminotrans_IV_CS"/>
</dbReference>
<comment type="similarity">
    <text evidence="2 4">Belongs to the class-IV pyridoxal-phosphate-dependent aminotransferase family.</text>
</comment>
<dbReference type="GO" id="GO:0046394">
    <property type="term" value="P:carboxylic acid biosynthetic process"/>
    <property type="evidence" value="ECO:0007669"/>
    <property type="project" value="UniProtKB-ARBA"/>
</dbReference>
<dbReference type="AlphaFoldDB" id="A0A1M5S0N4"/>
<dbReference type="Gene3D" id="3.20.10.10">
    <property type="entry name" value="D-amino Acid Aminotransferase, subunit A, domain 2"/>
    <property type="match status" value="1"/>
</dbReference>
<dbReference type="SUPFAM" id="SSF56752">
    <property type="entry name" value="D-aminoacid aminotransferase-like PLP-dependent enzymes"/>
    <property type="match status" value="1"/>
</dbReference>
<protein>
    <submittedName>
        <fullName evidence="6">Branched-chain amino acid aminotransferase</fullName>
    </submittedName>
</protein>
<dbReference type="Gene3D" id="3.30.470.10">
    <property type="match status" value="1"/>
</dbReference>
<dbReference type="PROSITE" id="PS00770">
    <property type="entry name" value="AA_TRANSFER_CLASS_4"/>
    <property type="match status" value="1"/>
</dbReference>
<dbReference type="InterPro" id="IPR043131">
    <property type="entry name" value="BCAT-like_N"/>
</dbReference>
<proteinExistence type="inferred from homology"/>
<keyword evidence="3 5" id="KW-0663">Pyridoxal phosphate</keyword>
<evidence type="ECO:0000256" key="3">
    <source>
        <dbReference type="ARBA" id="ARBA00022898"/>
    </source>
</evidence>
<dbReference type="EMBL" id="FQXO01000009">
    <property type="protein sequence ID" value="SHH32192.1"/>
    <property type="molecule type" value="Genomic_DNA"/>
</dbReference>
<dbReference type="PANTHER" id="PTHR42743:SF11">
    <property type="entry name" value="AMINODEOXYCHORISMATE LYASE"/>
    <property type="match status" value="1"/>
</dbReference>
<dbReference type="FunFam" id="3.20.10.10:FF:000002">
    <property type="entry name" value="D-alanine aminotransferase"/>
    <property type="match status" value="1"/>
</dbReference>
<dbReference type="PANTHER" id="PTHR42743">
    <property type="entry name" value="AMINO-ACID AMINOTRANSFERASE"/>
    <property type="match status" value="1"/>
</dbReference>
<keyword evidence="7" id="KW-1185">Reference proteome</keyword>
<keyword evidence="6" id="KW-0808">Transferase</keyword>
<evidence type="ECO:0000256" key="5">
    <source>
        <dbReference type="RuleBase" id="RU004516"/>
    </source>
</evidence>
<comment type="cofactor">
    <cofactor evidence="1 5">
        <name>pyridoxal 5'-phosphate</name>
        <dbReference type="ChEBI" id="CHEBI:597326"/>
    </cofactor>
</comment>
<dbReference type="CDD" id="cd00449">
    <property type="entry name" value="PLPDE_IV"/>
    <property type="match status" value="1"/>
</dbReference>
<keyword evidence="6" id="KW-0032">Aminotransferase</keyword>
<sequence>MIKMKKCEVLDMLNELYLDFCIVNGKVCSVKEVNTDLINSPSIYEVIRVIDGVPLYVEEHLMRMRKSAQLLGFKIKKSDDEILYEIKKLIAANNFPNLNIKLVFSDLDKSNHMFLAYFIKSYYPEKEVYENGIHTILFNIVRENPNAKVVNIEFKEKIKKELEDRNAFEALLVNEDGYITEGSRSNIFFVIDDKVYTAPEGDVLQGITREKVLKISKELGIEIIEKNIHIDELKNLDGAFMTGTSVNVLPIKTIDEIKLNSVNNKIIKEIGLSYIKDMENYIESKKNLF</sequence>
<dbReference type="InterPro" id="IPR043132">
    <property type="entry name" value="BCAT-like_C"/>
</dbReference>
<evidence type="ECO:0000313" key="6">
    <source>
        <dbReference type="EMBL" id="SHH32192.1"/>
    </source>
</evidence>
<name>A0A1M5S0N4_9FIRM</name>
<dbReference type="RefSeq" id="WP_242945534.1">
    <property type="nucleotide sequence ID" value="NZ_FQXO01000009.1"/>
</dbReference>
<accession>A0A1M5S0N4</accession>